<dbReference type="RefSeq" id="WP_139447648.1">
    <property type="nucleotide sequence ID" value="NZ_VDMB01000006.1"/>
</dbReference>
<comment type="similarity">
    <text evidence="10">Belongs to the CRISPR-associated endonuclease Cas1 family.</text>
</comment>
<dbReference type="GO" id="GO:0003677">
    <property type="term" value="F:DNA binding"/>
    <property type="evidence" value="ECO:0007669"/>
    <property type="project" value="UniProtKB-KW"/>
</dbReference>
<dbReference type="GO" id="GO:0016787">
    <property type="term" value="F:hydrolase activity"/>
    <property type="evidence" value="ECO:0007669"/>
    <property type="project" value="UniProtKB-KW"/>
</dbReference>
<dbReference type="InterPro" id="IPR050646">
    <property type="entry name" value="Cas1"/>
</dbReference>
<name>A0A5Q4VGJ9_9BACT</name>
<dbReference type="PANTHER" id="PTHR34353">
    <property type="entry name" value="CRISPR-ASSOCIATED ENDONUCLEASE CAS1 1"/>
    <property type="match status" value="1"/>
</dbReference>
<dbReference type="Proteomes" id="UP000321899">
    <property type="component" value="Unassembled WGS sequence"/>
</dbReference>
<feature type="binding site" evidence="10">
    <location>
        <position position="246"/>
    </location>
    <ligand>
        <name>Mn(2+)</name>
        <dbReference type="ChEBI" id="CHEBI:29035"/>
    </ligand>
</feature>
<dbReference type="InterPro" id="IPR002729">
    <property type="entry name" value="CRISPR-assoc_Cas1"/>
</dbReference>
<dbReference type="EC" id="3.1.-.-" evidence="10"/>
<keyword evidence="7 10" id="KW-0238">DNA-binding</keyword>
<dbReference type="GO" id="GO:0046872">
    <property type="term" value="F:metal ion binding"/>
    <property type="evidence" value="ECO:0007669"/>
    <property type="project" value="UniProtKB-UniRule"/>
</dbReference>
<evidence type="ECO:0000256" key="1">
    <source>
        <dbReference type="ARBA" id="ARBA00022722"/>
    </source>
</evidence>
<dbReference type="Gene3D" id="3.100.10.20">
    <property type="entry name" value="CRISPR-associated endonuclease Cas1, N-terminal domain"/>
    <property type="match status" value="1"/>
</dbReference>
<dbReference type="NCBIfam" id="TIGR00287">
    <property type="entry name" value="cas1"/>
    <property type="match status" value="1"/>
</dbReference>
<evidence type="ECO:0000256" key="3">
    <source>
        <dbReference type="ARBA" id="ARBA00022759"/>
    </source>
</evidence>
<dbReference type="InterPro" id="IPR042211">
    <property type="entry name" value="CRISPR-assoc_Cas1_N"/>
</dbReference>
<dbReference type="InterPro" id="IPR042206">
    <property type="entry name" value="CRISPR-assoc_Cas1_C"/>
</dbReference>
<reference evidence="11 12" key="1">
    <citation type="submission" date="2019-06" db="EMBL/GenBank/DDBJ databases">
        <title>Desulfobotulus mexicanus sp. nov., a novel sulfate-reducing bacterium isolated from the sediment of an alkaline crater lake in Mexico.</title>
        <authorList>
            <person name="Hirschler-Rea A."/>
        </authorList>
    </citation>
    <scope>NUCLEOTIDE SEQUENCE [LARGE SCALE GENOMIC DNA]</scope>
    <source>
        <strain evidence="11 12">PAR22N</strain>
    </source>
</reference>
<keyword evidence="2 10" id="KW-0479">Metal-binding</keyword>
<evidence type="ECO:0000256" key="4">
    <source>
        <dbReference type="ARBA" id="ARBA00022801"/>
    </source>
</evidence>
<comment type="caution">
    <text evidence="11">The sequence shown here is derived from an EMBL/GenBank/DDBJ whole genome shotgun (WGS) entry which is preliminary data.</text>
</comment>
<dbReference type="OrthoDB" id="9803119at2"/>
<comment type="cofactor">
    <cofactor evidence="10">
        <name>Mg(2+)</name>
        <dbReference type="ChEBI" id="CHEBI:18420"/>
    </cofactor>
    <cofactor evidence="10">
        <name>Mn(2+)</name>
        <dbReference type="ChEBI" id="CHEBI:29035"/>
    </cofactor>
</comment>
<comment type="subunit">
    <text evidence="9 10">Homodimer, forms a heterotetramer with a Cas2 homodimer.</text>
</comment>
<feature type="binding site" evidence="10">
    <location>
        <position position="163"/>
    </location>
    <ligand>
        <name>Mn(2+)</name>
        <dbReference type="ChEBI" id="CHEBI:29035"/>
    </ligand>
</feature>
<dbReference type="CDD" id="cd09721">
    <property type="entry name" value="Cas1_I-C"/>
    <property type="match status" value="1"/>
</dbReference>
<dbReference type="GO" id="GO:0004520">
    <property type="term" value="F:DNA endonuclease activity"/>
    <property type="evidence" value="ECO:0007669"/>
    <property type="project" value="InterPro"/>
</dbReference>
<gene>
    <name evidence="11" type="primary">cas1c</name>
    <name evidence="10" type="synonym">cas1</name>
    <name evidence="11" type="ORF">FIM25_06885</name>
</gene>
<proteinExistence type="inferred from homology"/>
<evidence type="ECO:0000256" key="2">
    <source>
        <dbReference type="ARBA" id="ARBA00022723"/>
    </source>
</evidence>
<keyword evidence="12" id="KW-1185">Reference proteome</keyword>
<keyword evidence="1 10" id="KW-0540">Nuclease</keyword>
<dbReference type="AlphaFoldDB" id="A0A5Q4VGJ9"/>
<protein>
    <recommendedName>
        <fullName evidence="10">CRISPR-associated endonuclease Cas1</fullName>
        <ecNumber evidence="10">3.1.-.-</ecNumber>
    </recommendedName>
</protein>
<dbReference type="Gene3D" id="1.20.120.920">
    <property type="entry name" value="CRISPR-associated endonuclease Cas1, C-terminal domain"/>
    <property type="match status" value="1"/>
</dbReference>
<dbReference type="NCBIfam" id="TIGR03640">
    <property type="entry name" value="cas1_DVULG"/>
    <property type="match status" value="1"/>
</dbReference>
<dbReference type="GO" id="GO:0043571">
    <property type="term" value="P:maintenance of CRISPR repeat elements"/>
    <property type="evidence" value="ECO:0007669"/>
    <property type="project" value="UniProtKB-UniRule"/>
</dbReference>
<dbReference type="Pfam" id="PF01867">
    <property type="entry name" value="Cas_Cas1"/>
    <property type="match status" value="1"/>
</dbReference>
<evidence type="ECO:0000313" key="11">
    <source>
        <dbReference type="EMBL" id="TYT75111.1"/>
    </source>
</evidence>
<comment type="function">
    <text evidence="10">CRISPR (clustered regularly interspaced short palindromic repeat), is an adaptive immune system that provides protection against mobile genetic elements (viruses, transposable elements and conjugative plasmids). CRISPR clusters contain spacers, sequences complementary to antecedent mobile elements, and target invading nucleic acids. CRISPR clusters are transcribed and processed into CRISPR RNA (crRNA). Acts as a dsDNA endonuclease. Involved in the integration of spacer DNA into the CRISPR cassette.</text>
</comment>
<organism evidence="11 12">
    <name type="scientific">Desulfobotulus mexicanus</name>
    <dbReference type="NCBI Taxonomy" id="2586642"/>
    <lineage>
        <taxon>Bacteria</taxon>
        <taxon>Pseudomonadati</taxon>
        <taxon>Thermodesulfobacteriota</taxon>
        <taxon>Desulfobacteria</taxon>
        <taxon>Desulfobacterales</taxon>
        <taxon>Desulfobacteraceae</taxon>
        <taxon>Desulfobotulus</taxon>
    </lineage>
</organism>
<dbReference type="PANTHER" id="PTHR34353:SF2">
    <property type="entry name" value="CRISPR-ASSOCIATED ENDONUCLEASE CAS1 1"/>
    <property type="match status" value="1"/>
</dbReference>
<evidence type="ECO:0000256" key="5">
    <source>
        <dbReference type="ARBA" id="ARBA00022842"/>
    </source>
</evidence>
<keyword evidence="8 10" id="KW-0464">Manganese</keyword>
<sequence>MKPLQNILYITKPGAYLSKERETIHIRLEEGPDVKIPIHGISGIVCFGTVGMSPWLMGFCAERNVAVTFLTDTGRFLARVHGPMHGNVLLRRAQYRTADVADQSGTLAAAFVTGKLYNCRQALLRCIRDHGETPALRETEKLLSDRIRTLTSVEDCDTARGMEGDAARAYFSAFPDLIRKSDPAFAFSGRNRRPPKDAVNALLSLFYTLLVHDVRSALETVGLDSAVGFLHKDRPGRPSLALDMMEELRPVFCDRLTVSLINREQVRASDFLTNPDSGAVTLEDEARKRVLAAWQKMKQETLTHPFTDEKIAKGLIPFIQARLLARHLRGDLDGYPPFLWR</sequence>
<evidence type="ECO:0000256" key="7">
    <source>
        <dbReference type="ARBA" id="ARBA00023125"/>
    </source>
</evidence>
<keyword evidence="3 10" id="KW-0255">Endonuclease</keyword>
<dbReference type="InterPro" id="IPR019856">
    <property type="entry name" value="CRISPR-assoc_Cas1_DVULG"/>
</dbReference>
<dbReference type="EMBL" id="VDMB01000006">
    <property type="protein sequence ID" value="TYT75111.1"/>
    <property type="molecule type" value="Genomic_DNA"/>
</dbReference>
<dbReference type="HAMAP" id="MF_01470">
    <property type="entry name" value="Cas1"/>
    <property type="match status" value="1"/>
</dbReference>
<accession>A0A5Q4VGJ9</accession>
<evidence type="ECO:0000313" key="12">
    <source>
        <dbReference type="Proteomes" id="UP000321899"/>
    </source>
</evidence>
<keyword evidence="6 10" id="KW-0051">Antiviral defense</keyword>
<evidence type="ECO:0000256" key="8">
    <source>
        <dbReference type="ARBA" id="ARBA00023211"/>
    </source>
</evidence>
<evidence type="ECO:0000256" key="10">
    <source>
        <dbReference type="HAMAP-Rule" id="MF_01470"/>
    </source>
</evidence>
<keyword evidence="4 10" id="KW-0378">Hydrolase</keyword>
<keyword evidence="5 10" id="KW-0460">Magnesium</keyword>
<evidence type="ECO:0000256" key="9">
    <source>
        <dbReference type="ARBA" id="ARBA00038592"/>
    </source>
</evidence>
<evidence type="ECO:0000256" key="6">
    <source>
        <dbReference type="ARBA" id="ARBA00023118"/>
    </source>
</evidence>
<dbReference type="GO" id="GO:0051607">
    <property type="term" value="P:defense response to virus"/>
    <property type="evidence" value="ECO:0007669"/>
    <property type="project" value="UniProtKB-UniRule"/>
</dbReference>
<feature type="binding site" evidence="10">
    <location>
        <position position="231"/>
    </location>
    <ligand>
        <name>Mn(2+)</name>
        <dbReference type="ChEBI" id="CHEBI:29035"/>
    </ligand>
</feature>